<organism evidence="2 3">
    <name type="scientific">Puccinia sorghi</name>
    <dbReference type="NCBI Taxonomy" id="27349"/>
    <lineage>
        <taxon>Eukaryota</taxon>
        <taxon>Fungi</taxon>
        <taxon>Dikarya</taxon>
        <taxon>Basidiomycota</taxon>
        <taxon>Pucciniomycotina</taxon>
        <taxon>Pucciniomycetes</taxon>
        <taxon>Pucciniales</taxon>
        <taxon>Pucciniaceae</taxon>
        <taxon>Puccinia</taxon>
    </lineage>
</organism>
<dbReference type="Proteomes" id="UP000037035">
    <property type="component" value="Unassembled WGS sequence"/>
</dbReference>
<evidence type="ECO:0000256" key="1">
    <source>
        <dbReference type="SAM" id="SignalP"/>
    </source>
</evidence>
<reference evidence="2 3" key="1">
    <citation type="submission" date="2015-08" db="EMBL/GenBank/DDBJ databases">
        <title>Next Generation Sequencing and Analysis of the Genome of Puccinia sorghi L Schw, the Causal Agent of Maize Common Rust.</title>
        <authorList>
            <person name="Rochi L."/>
            <person name="Burguener G."/>
            <person name="Darino M."/>
            <person name="Turjanski A."/>
            <person name="Kreff E."/>
            <person name="Dieguez M.J."/>
            <person name="Sacco F."/>
        </authorList>
    </citation>
    <scope>NUCLEOTIDE SEQUENCE [LARGE SCALE GENOMIC DNA]</scope>
    <source>
        <strain evidence="2 3">RO10H11247</strain>
    </source>
</reference>
<accession>A0A0L6UJV2</accession>
<proteinExistence type="predicted"/>
<comment type="caution">
    <text evidence="2">The sequence shown here is derived from an EMBL/GenBank/DDBJ whole genome shotgun (WGS) entry which is preliminary data.</text>
</comment>
<protein>
    <submittedName>
        <fullName evidence="2">Uncharacterized protein</fullName>
    </submittedName>
</protein>
<keyword evidence="1" id="KW-0732">Signal</keyword>
<evidence type="ECO:0000313" key="2">
    <source>
        <dbReference type="EMBL" id="KNZ48814.1"/>
    </source>
</evidence>
<evidence type="ECO:0000313" key="3">
    <source>
        <dbReference type="Proteomes" id="UP000037035"/>
    </source>
</evidence>
<name>A0A0L6UJV2_9BASI</name>
<keyword evidence="3" id="KW-1185">Reference proteome</keyword>
<feature type="chain" id="PRO_5005567905" evidence="1">
    <location>
        <begin position="20"/>
        <end position="157"/>
    </location>
</feature>
<feature type="signal peptide" evidence="1">
    <location>
        <begin position="1"/>
        <end position="19"/>
    </location>
</feature>
<gene>
    <name evidence="2" type="ORF">VP01_5396g1</name>
</gene>
<sequence>MNGIAVLWYMACLMSFVALTKLTWQGSNWFCVDCGSMVHEVLVTEIPCTQSIMCADHNVEIGKCEKMLSTEINMVCVKCILVEDTSGPGSCPVLSARIDQSGKQGSLAFNQDAWKAPNVTSMMAATAPHYIDEHFILQDITITMPHVTGKSLGPLNQ</sequence>
<dbReference type="AlphaFoldDB" id="A0A0L6UJV2"/>
<dbReference type="VEuPathDB" id="FungiDB:VP01_5396g1"/>
<dbReference type="EMBL" id="LAVV01010604">
    <property type="protein sequence ID" value="KNZ48814.1"/>
    <property type="molecule type" value="Genomic_DNA"/>
</dbReference>